<protein>
    <submittedName>
        <fullName evidence="2">Dihydroneopterin aldolase</fullName>
    </submittedName>
</protein>
<dbReference type="EMBL" id="JBHSDY010000001">
    <property type="protein sequence ID" value="MFC4296544.1"/>
    <property type="molecule type" value="Genomic_DNA"/>
</dbReference>
<dbReference type="Gene3D" id="3.30.1130.10">
    <property type="match status" value="1"/>
</dbReference>
<dbReference type="Proteomes" id="UP001595756">
    <property type="component" value="Unassembled WGS sequence"/>
</dbReference>
<keyword evidence="3" id="KW-1185">Reference proteome</keyword>
<sequence length="122" mass="13763">MSANTNTRRVILDALRVQAPIGMLDHERQAPQPLVIRAEFDTDASRPVDDADIGTVLDYRLLRAALIEEATRTHTDLLETLVDRALDRILRDFPGVLGVKIRICKPQAFDDCAVCIEQARRR</sequence>
<dbReference type="Pfam" id="PF02152">
    <property type="entry name" value="FolB"/>
    <property type="match status" value="1"/>
</dbReference>
<proteinExistence type="predicted"/>
<gene>
    <name evidence="2" type="ORF">ACFO0J_00635</name>
</gene>
<evidence type="ECO:0000313" key="3">
    <source>
        <dbReference type="Proteomes" id="UP001595756"/>
    </source>
</evidence>
<feature type="domain" description="Dihydroneopterin aldolase/epimerase" evidence="1">
    <location>
        <begin position="10"/>
        <end position="118"/>
    </location>
</feature>
<dbReference type="NCBIfam" id="TIGR00526">
    <property type="entry name" value="folB_dom"/>
    <property type="match status" value="1"/>
</dbReference>
<dbReference type="SUPFAM" id="SSF55620">
    <property type="entry name" value="Tetrahydrobiopterin biosynthesis enzymes-like"/>
    <property type="match status" value="1"/>
</dbReference>
<dbReference type="SMART" id="SM00905">
    <property type="entry name" value="FolB"/>
    <property type="match status" value="1"/>
</dbReference>
<evidence type="ECO:0000313" key="2">
    <source>
        <dbReference type="EMBL" id="MFC4296544.1"/>
    </source>
</evidence>
<accession>A0ABV8RT92</accession>
<evidence type="ECO:0000259" key="1">
    <source>
        <dbReference type="SMART" id="SM00905"/>
    </source>
</evidence>
<organism evidence="2 3">
    <name type="scientific">Castellaniella hirudinis</name>
    <dbReference type="NCBI Taxonomy" id="1144617"/>
    <lineage>
        <taxon>Bacteria</taxon>
        <taxon>Pseudomonadati</taxon>
        <taxon>Pseudomonadota</taxon>
        <taxon>Betaproteobacteria</taxon>
        <taxon>Burkholderiales</taxon>
        <taxon>Alcaligenaceae</taxon>
        <taxon>Castellaniella</taxon>
    </lineage>
</organism>
<dbReference type="InterPro" id="IPR043133">
    <property type="entry name" value="GTP-CH-I_C/QueF"/>
</dbReference>
<dbReference type="InterPro" id="IPR006157">
    <property type="entry name" value="FolB_dom"/>
</dbReference>
<comment type="caution">
    <text evidence="2">The sequence shown here is derived from an EMBL/GenBank/DDBJ whole genome shotgun (WGS) entry which is preliminary data.</text>
</comment>
<reference evidence="3" key="1">
    <citation type="journal article" date="2019" name="Int. J. Syst. Evol. Microbiol.">
        <title>The Global Catalogue of Microorganisms (GCM) 10K type strain sequencing project: providing services to taxonomists for standard genome sequencing and annotation.</title>
        <authorList>
            <consortium name="The Broad Institute Genomics Platform"/>
            <consortium name="The Broad Institute Genome Sequencing Center for Infectious Disease"/>
            <person name="Wu L."/>
            <person name="Ma J."/>
        </authorList>
    </citation>
    <scope>NUCLEOTIDE SEQUENCE [LARGE SCALE GENOMIC DNA]</scope>
    <source>
        <strain evidence="3">CGMCC 1.19029</strain>
    </source>
</reference>
<name>A0ABV8RT92_9BURK</name>
<dbReference type="RefSeq" id="WP_376811130.1">
    <property type="nucleotide sequence ID" value="NZ_JBHSDY010000001.1"/>
</dbReference>